<feature type="transmembrane region" description="Helical" evidence="6">
    <location>
        <begin position="365"/>
        <end position="387"/>
    </location>
</feature>
<evidence type="ECO:0000256" key="1">
    <source>
        <dbReference type="ARBA" id="ARBA00004651"/>
    </source>
</evidence>
<feature type="transmembrane region" description="Helical" evidence="6">
    <location>
        <begin position="30"/>
        <end position="49"/>
    </location>
</feature>
<evidence type="ECO:0000256" key="6">
    <source>
        <dbReference type="SAM" id="Phobius"/>
    </source>
</evidence>
<evidence type="ECO:0000259" key="8">
    <source>
        <dbReference type="Pfam" id="PF12706"/>
    </source>
</evidence>
<dbReference type="Pfam" id="PF03772">
    <property type="entry name" value="Competence"/>
    <property type="match status" value="1"/>
</dbReference>
<feature type="transmembrane region" description="Helical" evidence="6">
    <location>
        <begin position="278"/>
        <end position="301"/>
    </location>
</feature>
<dbReference type="InterPro" id="IPR001279">
    <property type="entry name" value="Metallo-B-lactamas"/>
</dbReference>
<evidence type="ECO:0000259" key="7">
    <source>
        <dbReference type="Pfam" id="PF03772"/>
    </source>
</evidence>
<feature type="transmembrane region" description="Helical" evidence="6">
    <location>
        <begin position="321"/>
        <end position="344"/>
    </location>
</feature>
<dbReference type="PANTHER" id="PTHR30619">
    <property type="entry name" value="DNA INTERNALIZATION/COMPETENCE PROTEIN COMEC/REC2"/>
    <property type="match status" value="1"/>
</dbReference>
<evidence type="ECO:0000256" key="3">
    <source>
        <dbReference type="ARBA" id="ARBA00022692"/>
    </source>
</evidence>
<dbReference type="GO" id="GO:0005886">
    <property type="term" value="C:plasma membrane"/>
    <property type="evidence" value="ECO:0007669"/>
    <property type="project" value="UniProtKB-SubCell"/>
</dbReference>
<feature type="transmembrane region" description="Helical" evidence="6">
    <location>
        <begin position="518"/>
        <end position="540"/>
    </location>
</feature>
<feature type="domain" description="DUF4131" evidence="9">
    <location>
        <begin position="31"/>
        <end position="206"/>
    </location>
</feature>
<name>A0A0S4WGF2_RALSL</name>
<feature type="transmembrane region" description="Helical" evidence="6">
    <location>
        <begin position="458"/>
        <end position="480"/>
    </location>
</feature>
<keyword evidence="4 6" id="KW-1133">Transmembrane helix</keyword>
<organism evidence="10">
    <name type="scientific">Ralstonia solanacearum</name>
    <name type="common">Pseudomonas solanacearum</name>
    <dbReference type="NCBI Taxonomy" id="305"/>
    <lineage>
        <taxon>Bacteria</taxon>
        <taxon>Pseudomonadati</taxon>
        <taxon>Pseudomonadota</taxon>
        <taxon>Betaproteobacteria</taxon>
        <taxon>Burkholderiales</taxon>
        <taxon>Burkholderiaceae</taxon>
        <taxon>Ralstonia</taxon>
        <taxon>Ralstonia solanacearum species complex</taxon>
    </lineage>
</organism>
<evidence type="ECO:0000256" key="4">
    <source>
        <dbReference type="ARBA" id="ARBA00022989"/>
    </source>
</evidence>
<dbReference type="InterPro" id="IPR025405">
    <property type="entry name" value="DUF4131"/>
</dbReference>
<dbReference type="Pfam" id="PF12706">
    <property type="entry name" value="Lactamase_B_2"/>
    <property type="match status" value="1"/>
</dbReference>
<dbReference type="SUPFAM" id="SSF56281">
    <property type="entry name" value="Metallo-hydrolase/oxidoreductase"/>
    <property type="match status" value="1"/>
</dbReference>
<proteinExistence type="predicted"/>
<feature type="domain" description="Metallo-beta-lactamase" evidence="8">
    <location>
        <begin position="593"/>
        <end position="753"/>
    </location>
</feature>
<protein>
    <recommendedName>
        <fullName evidence="11">DNA internalization-related competence protein ComEC/Rec2</fullName>
    </recommendedName>
</protein>
<evidence type="ECO:0000313" key="10">
    <source>
        <dbReference type="EMBL" id="CUV45618.1"/>
    </source>
</evidence>
<feature type="transmembrane region" description="Helical" evidence="6">
    <location>
        <begin position="492"/>
        <end position="512"/>
    </location>
</feature>
<evidence type="ECO:0000256" key="5">
    <source>
        <dbReference type="ARBA" id="ARBA00023136"/>
    </source>
</evidence>
<evidence type="ECO:0000259" key="9">
    <source>
        <dbReference type="Pfam" id="PF13567"/>
    </source>
</evidence>
<dbReference type="GO" id="GO:0030420">
    <property type="term" value="P:establishment of competence for transformation"/>
    <property type="evidence" value="ECO:0007669"/>
    <property type="project" value="InterPro"/>
</dbReference>
<feature type="transmembrane region" description="Helical" evidence="6">
    <location>
        <begin position="393"/>
        <end position="411"/>
    </location>
</feature>
<dbReference type="Pfam" id="PF13567">
    <property type="entry name" value="DUF4131"/>
    <property type="match status" value="1"/>
</dbReference>
<dbReference type="NCBIfam" id="TIGR00361">
    <property type="entry name" value="ComEC_Rec2"/>
    <property type="match status" value="1"/>
</dbReference>
<keyword evidence="3 6" id="KW-0812">Transmembrane</keyword>
<gene>
    <name evidence="10" type="ORF">TO10_v1_380041</name>
</gene>
<dbReference type="InterPro" id="IPR036866">
    <property type="entry name" value="RibonucZ/Hydroxyglut_hydro"/>
</dbReference>
<sequence>MRALLIGFVAGCMALQTRPALAPVWQPALAPVWQPALLGLACLLAMALLRRGARLPRLVPVMAVLAAACAGFGWSDWRAQQRLSVVLAPAWEGKDIRATGVVAELPEVTEDATRFLFRIESSDAGDAVPPRVRLSWYGLRSWHERQREAEAATDRRAGIPDLQPGQRWQLTMRLKRPHSLMNPGGFDGEYAMLADDVRAAGYVYTGKRARNALMGEADAGSGVGLRVERWRAAVRRHLLAALPEARYAPVIVALVVGDQSGIAQADWERFRRTGISHLVSISGLHITMIAGLFGALWMVLWRRSFGLARWLRTPLPLRMPAQRAGAVAAMAAAFAYCLLAGMGVPAQRTLLMLATVAVARLADRSVPVSLSLCWAAALVALVDPWAVMSAGGWLSFGAVAVIFLAARIVAADARDDVRRPAWPVRAWRGLRGAARVQLAVTFGLLPLTLLLFQQVSVVSAVANALAIPVVSFVTTPLALMGTALPEPWSQPLLIWAEASFAWLMPWLDALALPGGSVWVAPAAPAWAWGLAVVGVPLLLVPGGYRAWAWRAQGAVLLLPMLLARAPPPPPGEFRMVAFDIGQGAATLVETAGHRLLFDTGPRQGDLADAADRVIVPYLRGHGVQAIDTLVVSHEDSDHAGGTETVMAGVPVRTMLASLPPGHRLERQARALGIEPAGCVAGQRWAWDGVAFEILYPVQVPSDRAAVSSNARSCVLRIANARYAAMLAGDIGRAQEAALIAAEAPERLMADILLVPHHGSRTSSSGAFLDAVSAQVAVFQVGYRNRYGHPHPQVWQRYGARGIERLRTDATGAVVIETRGDALAVRTARSMRPRYWSSALEVAALAETTEPTGAQP</sequence>
<dbReference type="InterPro" id="IPR004477">
    <property type="entry name" value="ComEC_N"/>
</dbReference>
<keyword evidence="5 6" id="KW-0472">Membrane</keyword>
<dbReference type="NCBIfam" id="TIGR00360">
    <property type="entry name" value="ComEC_N-term"/>
    <property type="match status" value="1"/>
</dbReference>
<dbReference type="Gene3D" id="3.60.15.10">
    <property type="entry name" value="Ribonuclease Z/Hydroxyacylglutathione hydrolase-like"/>
    <property type="match status" value="1"/>
</dbReference>
<dbReference type="EMBL" id="LN899827">
    <property type="protein sequence ID" value="CUV45618.1"/>
    <property type="molecule type" value="Genomic_DNA"/>
</dbReference>
<evidence type="ECO:0000256" key="2">
    <source>
        <dbReference type="ARBA" id="ARBA00022475"/>
    </source>
</evidence>
<dbReference type="PANTHER" id="PTHR30619:SF1">
    <property type="entry name" value="RECOMBINATION PROTEIN 2"/>
    <property type="match status" value="1"/>
</dbReference>
<evidence type="ECO:0008006" key="11">
    <source>
        <dbReference type="Google" id="ProtNLM"/>
    </source>
</evidence>
<dbReference type="AlphaFoldDB" id="A0A0S4WGF2"/>
<reference evidence="10" key="1">
    <citation type="submission" date="2015-10" db="EMBL/GenBank/DDBJ databases">
        <authorList>
            <person name="Gilbert D.G."/>
        </authorList>
    </citation>
    <scope>NUCLEOTIDE SEQUENCE</scope>
    <source>
        <strain evidence="10">Phyl III-seqv23</strain>
    </source>
</reference>
<dbReference type="InterPro" id="IPR004797">
    <property type="entry name" value="Competence_ComEC/Rec2"/>
</dbReference>
<keyword evidence="2" id="KW-1003">Cell membrane</keyword>
<comment type="subcellular location">
    <subcellularLocation>
        <location evidence="1">Cell membrane</location>
        <topology evidence="1">Multi-pass membrane protein</topology>
    </subcellularLocation>
</comment>
<dbReference type="InterPro" id="IPR035681">
    <property type="entry name" value="ComA-like_MBL"/>
</dbReference>
<accession>A0A0S4WGF2</accession>
<feature type="domain" description="ComEC/Rec2-related protein" evidence="7">
    <location>
        <begin position="254"/>
        <end position="539"/>
    </location>
</feature>
<dbReference type="CDD" id="cd07731">
    <property type="entry name" value="ComA-like_MBL-fold"/>
    <property type="match status" value="1"/>
</dbReference>
<dbReference type="InterPro" id="IPR052159">
    <property type="entry name" value="Competence_DNA_uptake"/>
</dbReference>